<feature type="non-terminal residue" evidence="2">
    <location>
        <position position="1"/>
    </location>
</feature>
<organism evidence="2 3">
    <name type="scientific">Cucurbitaria berberidis CBS 394.84</name>
    <dbReference type="NCBI Taxonomy" id="1168544"/>
    <lineage>
        <taxon>Eukaryota</taxon>
        <taxon>Fungi</taxon>
        <taxon>Dikarya</taxon>
        <taxon>Ascomycota</taxon>
        <taxon>Pezizomycotina</taxon>
        <taxon>Dothideomycetes</taxon>
        <taxon>Pleosporomycetidae</taxon>
        <taxon>Pleosporales</taxon>
        <taxon>Pleosporineae</taxon>
        <taxon>Cucurbitariaceae</taxon>
        <taxon>Cucurbitaria</taxon>
    </lineage>
</organism>
<accession>A0A9P4GP54</accession>
<feature type="region of interest" description="Disordered" evidence="1">
    <location>
        <begin position="95"/>
        <end position="129"/>
    </location>
</feature>
<evidence type="ECO:0000313" key="3">
    <source>
        <dbReference type="Proteomes" id="UP000800039"/>
    </source>
</evidence>
<reference evidence="2" key="1">
    <citation type="submission" date="2020-01" db="EMBL/GenBank/DDBJ databases">
        <authorList>
            <consortium name="DOE Joint Genome Institute"/>
            <person name="Haridas S."/>
            <person name="Albert R."/>
            <person name="Binder M."/>
            <person name="Bloem J."/>
            <person name="Labutti K."/>
            <person name="Salamov A."/>
            <person name="Andreopoulos B."/>
            <person name="Baker S.E."/>
            <person name="Barry K."/>
            <person name="Bills G."/>
            <person name="Bluhm B.H."/>
            <person name="Cannon C."/>
            <person name="Castanera R."/>
            <person name="Culley D.E."/>
            <person name="Daum C."/>
            <person name="Ezra D."/>
            <person name="Gonzalez J.B."/>
            <person name="Henrissat B."/>
            <person name="Kuo A."/>
            <person name="Liang C."/>
            <person name="Lipzen A."/>
            <person name="Lutzoni F."/>
            <person name="Magnuson J."/>
            <person name="Mondo S."/>
            <person name="Nolan M."/>
            <person name="Ohm R."/>
            <person name="Pangilinan J."/>
            <person name="Park H.-J."/>
            <person name="Ramirez L."/>
            <person name="Alfaro M."/>
            <person name="Sun H."/>
            <person name="Tritt A."/>
            <person name="Yoshinaga Y."/>
            <person name="Zwiers L.-H."/>
            <person name="Turgeon B.G."/>
            <person name="Goodwin S.B."/>
            <person name="Spatafora J.W."/>
            <person name="Crous P.W."/>
            <person name="Grigoriev I.V."/>
        </authorList>
    </citation>
    <scope>NUCLEOTIDE SEQUENCE</scope>
    <source>
        <strain evidence="2">CBS 394.84</strain>
    </source>
</reference>
<dbReference type="GeneID" id="63845655"/>
<feature type="compositionally biased region" description="Basic and acidic residues" evidence="1">
    <location>
        <begin position="98"/>
        <end position="113"/>
    </location>
</feature>
<comment type="caution">
    <text evidence="2">The sequence shown here is derived from an EMBL/GenBank/DDBJ whole genome shotgun (WGS) entry which is preliminary data.</text>
</comment>
<evidence type="ECO:0000313" key="2">
    <source>
        <dbReference type="EMBL" id="KAF1849014.1"/>
    </source>
</evidence>
<dbReference type="OrthoDB" id="3735253at2759"/>
<keyword evidence="3" id="KW-1185">Reference proteome</keyword>
<name>A0A9P4GP54_9PLEO</name>
<dbReference type="EMBL" id="ML976615">
    <property type="protein sequence ID" value="KAF1849014.1"/>
    <property type="molecule type" value="Genomic_DNA"/>
</dbReference>
<dbReference type="RefSeq" id="XP_040791577.1">
    <property type="nucleotide sequence ID" value="XM_040928402.1"/>
</dbReference>
<gene>
    <name evidence="2" type="ORF">K460DRAFT_280436</name>
</gene>
<evidence type="ECO:0000256" key="1">
    <source>
        <dbReference type="SAM" id="MobiDB-lite"/>
    </source>
</evidence>
<dbReference type="AlphaFoldDB" id="A0A9P4GP54"/>
<sequence length="240" mass="27024">DWALHMVAAALKFSSDTSPVISYKTPDEGRLDILKTLNWFEAHDEYEWPDFSRLGYDFSQAMRFRRALVNDLFVALHKVGHIKITGEAGVMGTPDSVRGVRETKRTGADSKRMTERKRRCKRGDDSDTDIASDEEDKYFWEDGDLLASTMGCLLGRCLSILPEELAASLNRVKDPMELADIVHDGLVEVWSEPRSQYRETLATLKRKAEIWARDDESTTERLAPELSVQPGGAKCGPTAL</sequence>
<protein>
    <submittedName>
        <fullName evidence="2">Uncharacterized protein</fullName>
    </submittedName>
</protein>
<proteinExistence type="predicted"/>
<dbReference type="Proteomes" id="UP000800039">
    <property type="component" value="Unassembled WGS sequence"/>
</dbReference>